<protein>
    <submittedName>
        <fullName evidence="2">Uncharacterized protein</fullName>
    </submittedName>
</protein>
<keyword evidence="1" id="KW-0812">Transmembrane</keyword>
<dbReference type="Proteomes" id="UP000177913">
    <property type="component" value="Unassembled WGS sequence"/>
</dbReference>
<sequence>MIKTLIFIFGLLIFFSGIFLGGKLKKGEKQALSLDGKKTSFAIIGDEGPPPCSWEVSQPERVMSESKSQAILINAKNSNEKSCETIVSLRAPGFDISPYKDEQKISLAASGKGSLSWILTPRKSGTFEIAVSDIINTKIFGITVTDMFGLNANQAKVFSIIGSLFGPMFTIPWWLDKWHRRKHTEEDSRKNLKNV</sequence>
<comment type="caution">
    <text evidence="2">The sequence shown here is derived from an EMBL/GenBank/DDBJ whole genome shotgun (WGS) entry which is preliminary data.</text>
</comment>
<evidence type="ECO:0000313" key="2">
    <source>
        <dbReference type="EMBL" id="OGK24767.1"/>
    </source>
</evidence>
<dbReference type="EMBL" id="MFZO01000029">
    <property type="protein sequence ID" value="OGK24767.1"/>
    <property type="molecule type" value="Genomic_DNA"/>
</dbReference>
<accession>A0A1F7H047</accession>
<dbReference type="AlphaFoldDB" id="A0A1F7H047"/>
<keyword evidence="1" id="KW-0472">Membrane</keyword>
<gene>
    <name evidence="2" type="ORF">A3C25_02570</name>
</gene>
<name>A0A1F7H047_9BACT</name>
<reference evidence="2 3" key="1">
    <citation type="journal article" date="2016" name="Nat. Commun.">
        <title>Thousands of microbial genomes shed light on interconnected biogeochemical processes in an aquifer system.</title>
        <authorList>
            <person name="Anantharaman K."/>
            <person name="Brown C.T."/>
            <person name="Hug L.A."/>
            <person name="Sharon I."/>
            <person name="Castelle C.J."/>
            <person name="Probst A.J."/>
            <person name="Thomas B.C."/>
            <person name="Singh A."/>
            <person name="Wilkins M.J."/>
            <person name="Karaoz U."/>
            <person name="Brodie E.L."/>
            <person name="Williams K.H."/>
            <person name="Hubbard S.S."/>
            <person name="Banfield J.F."/>
        </authorList>
    </citation>
    <scope>NUCLEOTIDE SEQUENCE [LARGE SCALE GENOMIC DNA]</scope>
</reference>
<evidence type="ECO:0000313" key="3">
    <source>
        <dbReference type="Proteomes" id="UP000177913"/>
    </source>
</evidence>
<feature type="transmembrane region" description="Helical" evidence="1">
    <location>
        <begin position="157"/>
        <end position="175"/>
    </location>
</feature>
<proteinExistence type="predicted"/>
<organism evidence="2 3">
    <name type="scientific">Candidatus Roizmanbacteria bacterium RIFCSPHIGHO2_02_FULL_38_11</name>
    <dbReference type="NCBI Taxonomy" id="1802039"/>
    <lineage>
        <taxon>Bacteria</taxon>
        <taxon>Candidatus Roizmaniibacteriota</taxon>
    </lineage>
</organism>
<evidence type="ECO:0000256" key="1">
    <source>
        <dbReference type="SAM" id="Phobius"/>
    </source>
</evidence>
<keyword evidence="1" id="KW-1133">Transmembrane helix</keyword>